<name>A0ABX7HGI2_9STAP</name>
<keyword evidence="3" id="KW-1185">Reference proteome</keyword>
<dbReference type="GeneID" id="64117951"/>
<protein>
    <submittedName>
        <fullName evidence="2">Uncharacterized protein</fullName>
    </submittedName>
</protein>
<reference evidence="2 3" key="1">
    <citation type="submission" date="2021-02" db="EMBL/GenBank/DDBJ databases">
        <title>FDA dAtabase for Regulatory Grade micrObial Sequences (FDA-ARGOS): Supporting development and validation of Infectious Disease Dx tests.</title>
        <authorList>
            <person name="Sproer C."/>
            <person name="Gronow S."/>
            <person name="Severitt S."/>
            <person name="Schroder I."/>
            <person name="Tallon L."/>
            <person name="Sadzewicz L."/>
            <person name="Zhao X."/>
            <person name="Boylan J."/>
            <person name="Ott S."/>
            <person name="Bowen H."/>
            <person name="Vavikolanu K."/>
            <person name="Mehta A."/>
            <person name="Aluvathingal J."/>
            <person name="Nadendla S."/>
            <person name="Lowell S."/>
            <person name="Myers T."/>
            <person name="Yan Y."/>
            <person name="Sichtig H."/>
        </authorList>
    </citation>
    <scope>NUCLEOTIDE SEQUENCE [LARGE SCALE GENOMIC DNA]</scope>
    <source>
        <strain evidence="2 3">FDAARGOS_1207</strain>
    </source>
</reference>
<dbReference type="EMBL" id="CP069486">
    <property type="protein sequence ID" value="QRO85730.1"/>
    <property type="molecule type" value="Genomic_DNA"/>
</dbReference>
<keyword evidence="1" id="KW-0812">Transmembrane</keyword>
<dbReference type="RefSeq" id="WP_016912238.1">
    <property type="nucleotide sequence ID" value="NZ_BMDF01000008.1"/>
</dbReference>
<dbReference type="Proteomes" id="UP000627155">
    <property type="component" value="Chromosome"/>
</dbReference>
<sequence length="52" mass="5760">MKLANKLLNATVVITILGALTLTIAMHSDEKLYSKEKIELEAAKINYLNQGE</sequence>
<keyword evidence="1" id="KW-1133">Transmembrane helix</keyword>
<evidence type="ECO:0000313" key="3">
    <source>
        <dbReference type="Proteomes" id="UP000627155"/>
    </source>
</evidence>
<gene>
    <name evidence="2" type="ORF">I6J37_03250</name>
</gene>
<evidence type="ECO:0000256" key="1">
    <source>
        <dbReference type="SAM" id="Phobius"/>
    </source>
</evidence>
<feature type="transmembrane region" description="Helical" evidence="1">
    <location>
        <begin position="7"/>
        <end position="26"/>
    </location>
</feature>
<keyword evidence="1" id="KW-0472">Membrane</keyword>
<proteinExistence type="predicted"/>
<organism evidence="2 3">
    <name type="scientific">Mammaliicoccus vitulinus</name>
    <dbReference type="NCBI Taxonomy" id="71237"/>
    <lineage>
        <taxon>Bacteria</taxon>
        <taxon>Bacillati</taxon>
        <taxon>Bacillota</taxon>
        <taxon>Bacilli</taxon>
        <taxon>Bacillales</taxon>
        <taxon>Staphylococcaceae</taxon>
        <taxon>Mammaliicoccus</taxon>
    </lineage>
</organism>
<evidence type="ECO:0000313" key="2">
    <source>
        <dbReference type="EMBL" id="QRO85730.1"/>
    </source>
</evidence>
<accession>A0ABX7HGI2</accession>